<dbReference type="Proteomes" id="UP000323000">
    <property type="component" value="Chromosome 1"/>
</dbReference>
<evidence type="ECO:0000313" key="2">
    <source>
        <dbReference type="Proteomes" id="UP000323000"/>
    </source>
</evidence>
<dbReference type="EMBL" id="VAHF01000001">
    <property type="protein sequence ID" value="TXG74332.1"/>
    <property type="molecule type" value="Genomic_DNA"/>
</dbReference>
<protein>
    <recommendedName>
        <fullName evidence="3">Protein kinase domain-containing protein</fullName>
    </recommendedName>
</protein>
<name>A0A5C7J0H5_9ROSI</name>
<organism evidence="1 2">
    <name type="scientific">Acer yangbiense</name>
    <dbReference type="NCBI Taxonomy" id="1000413"/>
    <lineage>
        <taxon>Eukaryota</taxon>
        <taxon>Viridiplantae</taxon>
        <taxon>Streptophyta</taxon>
        <taxon>Embryophyta</taxon>
        <taxon>Tracheophyta</taxon>
        <taxon>Spermatophyta</taxon>
        <taxon>Magnoliopsida</taxon>
        <taxon>eudicotyledons</taxon>
        <taxon>Gunneridae</taxon>
        <taxon>Pentapetalae</taxon>
        <taxon>rosids</taxon>
        <taxon>malvids</taxon>
        <taxon>Sapindales</taxon>
        <taxon>Sapindaceae</taxon>
        <taxon>Hippocastanoideae</taxon>
        <taxon>Acereae</taxon>
        <taxon>Acer</taxon>
    </lineage>
</organism>
<dbReference type="AlphaFoldDB" id="A0A5C7J0H5"/>
<keyword evidence="2" id="KW-1185">Reference proteome</keyword>
<comment type="caution">
    <text evidence="1">The sequence shown here is derived from an EMBL/GenBank/DDBJ whole genome shotgun (WGS) entry which is preliminary data.</text>
</comment>
<dbReference type="SUPFAM" id="SSF56112">
    <property type="entry name" value="Protein kinase-like (PK-like)"/>
    <property type="match status" value="1"/>
</dbReference>
<sequence>MTDRENKGKLELERKWKRERIQKNRAVYWEHWLHWNIKNDREGKEIRGRNHTIEQSNVLLDNDLVTLVSDFGLAKYLSDHLGNTTRGTQSSSMGIKELLVMFPQSTVWAVICPCRETFTAMEFSC</sequence>
<gene>
    <name evidence="1" type="ORF">EZV62_002911</name>
</gene>
<dbReference type="InterPro" id="IPR011009">
    <property type="entry name" value="Kinase-like_dom_sf"/>
</dbReference>
<reference evidence="2" key="1">
    <citation type="journal article" date="2019" name="Gigascience">
        <title>De novo genome assembly of the endangered Acer yangbiense, a plant species with extremely small populations endemic to Yunnan Province, China.</title>
        <authorList>
            <person name="Yang J."/>
            <person name="Wariss H.M."/>
            <person name="Tao L."/>
            <person name="Zhang R."/>
            <person name="Yun Q."/>
            <person name="Hollingsworth P."/>
            <person name="Dao Z."/>
            <person name="Luo G."/>
            <person name="Guo H."/>
            <person name="Ma Y."/>
            <person name="Sun W."/>
        </authorList>
    </citation>
    <scope>NUCLEOTIDE SEQUENCE [LARGE SCALE GENOMIC DNA]</scope>
    <source>
        <strain evidence="2">cv. Malutang</strain>
    </source>
</reference>
<evidence type="ECO:0000313" key="1">
    <source>
        <dbReference type="EMBL" id="TXG74332.1"/>
    </source>
</evidence>
<evidence type="ECO:0008006" key="3">
    <source>
        <dbReference type="Google" id="ProtNLM"/>
    </source>
</evidence>
<accession>A0A5C7J0H5</accession>
<proteinExistence type="predicted"/>